<dbReference type="Gene3D" id="3.40.50.180">
    <property type="entry name" value="Methylesterase CheB, C-terminal domain"/>
    <property type="match status" value="1"/>
</dbReference>
<proteinExistence type="inferred from homology"/>
<keyword evidence="10" id="KW-0489">Methyltransferase</keyword>
<evidence type="ECO:0000256" key="2">
    <source>
        <dbReference type="ARBA" id="ARBA00022500"/>
    </source>
</evidence>
<dbReference type="GO" id="GO:0000156">
    <property type="term" value="F:phosphorelay response regulator activity"/>
    <property type="evidence" value="ECO:0007669"/>
    <property type="project" value="InterPro"/>
</dbReference>
<comment type="catalytic activity">
    <reaction evidence="5">
        <text>L-glutaminyl-[protein] + H2O = L-glutamyl-[protein] + NH4(+)</text>
        <dbReference type="Rhea" id="RHEA:16441"/>
        <dbReference type="Rhea" id="RHEA-COMP:10207"/>
        <dbReference type="Rhea" id="RHEA-COMP:10208"/>
        <dbReference type="ChEBI" id="CHEBI:15377"/>
        <dbReference type="ChEBI" id="CHEBI:28938"/>
        <dbReference type="ChEBI" id="CHEBI:29973"/>
        <dbReference type="ChEBI" id="CHEBI:30011"/>
        <dbReference type="EC" id="3.5.1.44"/>
    </reaction>
</comment>
<keyword evidence="3 5" id="KW-0378">Hydrolase</keyword>
<dbReference type="InterPro" id="IPR000673">
    <property type="entry name" value="Sig_transdc_resp-reg_Me-estase"/>
</dbReference>
<dbReference type="GO" id="GO:0032259">
    <property type="term" value="P:methylation"/>
    <property type="evidence" value="ECO:0007669"/>
    <property type="project" value="UniProtKB-KW"/>
</dbReference>
<dbReference type="GO" id="GO:0050568">
    <property type="term" value="F:protein-glutamine glutaminase activity"/>
    <property type="evidence" value="ECO:0007669"/>
    <property type="project" value="UniProtKB-UniRule"/>
</dbReference>
<comment type="catalytic activity">
    <reaction evidence="4 5">
        <text>[protein]-L-glutamate 5-O-methyl ester + H2O = L-glutamyl-[protein] + methanol + H(+)</text>
        <dbReference type="Rhea" id="RHEA:23236"/>
        <dbReference type="Rhea" id="RHEA-COMP:10208"/>
        <dbReference type="Rhea" id="RHEA-COMP:10311"/>
        <dbReference type="ChEBI" id="CHEBI:15377"/>
        <dbReference type="ChEBI" id="CHEBI:15378"/>
        <dbReference type="ChEBI" id="CHEBI:17790"/>
        <dbReference type="ChEBI" id="CHEBI:29973"/>
        <dbReference type="ChEBI" id="CHEBI:82795"/>
        <dbReference type="EC" id="3.1.1.61"/>
    </reaction>
</comment>
<evidence type="ECO:0000259" key="8">
    <source>
        <dbReference type="PROSITE" id="PS50110"/>
    </source>
</evidence>
<keyword evidence="11" id="KW-1185">Reference proteome</keyword>
<dbReference type="SUPFAM" id="SSF52172">
    <property type="entry name" value="CheY-like"/>
    <property type="match status" value="1"/>
</dbReference>
<evidence type="ECO:0000256" key="5">
    <source>
        <dbReference type="HAMAP-Rule" id="MF_00099"/>
    </source>
</evidence>
<dbReference type="GO" id="GO:0006935">
    <property type="term" value="P:chemotaxis"/>
    <property type="evidence" value="ECO:0007669"/>
    <property type="project" value="UniProtKB-UniRule"/>
</dbReference>
<accession>A0A9X1NC38</accession>
<dbReference type="PANTHER" id="PTHR42872:SF6">
    <property type="entry name" value="PROTEIN-GLUTAMATE METHYLESTERASE_PROTEIN-GLUTAMINE GLUTAMINASE"/>
    <property type="match status" value="1"/>
</dbReference>
<keyword evidence="1 5" id="KW-0963">Cytoplasm</keyword>
<dbReference type="InterPro" id="IPR001789">
    <property type="entry name" value="Sig_transdc_resp-reg_receiver"/>
</dbReference>
<dbReference type="Pfam" id="PF00072">
    <property type="entry name" value="Response_reg"/>
    <property type="match status" value="1"/>
</dbReference>
<reference evidence="10" key="1">
    <citation type="submission" date="2021-11" db="EMBL/GenBank/DDBJ databases">
        <title>Streptomyces corallinus and Kineosporia corallina sp. nov., two new coral-derived marine actinobacteria.</title>
        <authorList>
            <person name="Buangrab K."/>
            <person name="Sutthacheep M."/>
            <person name="Yeemin T."/>
            <person name="Harunari E."/>
            <person name="Igarashi Y."/>
            <person name="Sripreechasak P."/>
            <person name="Kanchanasin P."/>
            <person name="Tanasupawat S."/>
            <person name="Phongsopitanun W."/>
        </authorList>
    </citation>
    <scope>NUCLEOTIDE SEQUENCE</scope>
    <source>
        <strain evidence="10">JCM 31032</strain>
    </source>
</reference>
<dbReference type="PROSITE" id="PS50110">
    <property type="entry name" value="RESPONSE_REGULATORY"/>
    <property type="match status" value="1"/>
</dbReference>
<dbReference type="SUPFAM" id="SSF52738">
    <property type="entry name" value="Methylesterase CheB, C-terminal domain"/>
    <property type="match status" value="1"/>
</dbReference>
<gene>
    <name evidence="5 10" type="primary">cheB</name>
    <name evidence="10" type="ORF">LR394_05400</name>
</gene>
<comment type="subcellular location">
    <subcellularLocation>
        <location evidence="5">Cytoplasm</location>
    </subcellularLocation>
</comment>
<dbReference type="Pfam" id="PF01339">
    <property type="entry name" value="CheB_methylest"/>
    <property type="match status" value="1"/>
</dbReference>
<dbReference type="NCBIfam" id="NF001965">
    <property type="entry name" value="PRK00742.1"/>
    <property type="match status" value="1"/>
</dbReference>
<dbReference type="GO" id="GO:0005737">
    <property type="term" value="C:cytoplasm"/>
    <property type="evidence" value="ECO:0007669"/>
    <property type="project" value="UniProtKB-SubCell"/>
</dbReference>
<dbReference type="PANTHER" id="PTHR42872">
    <property type="entry name" value="PROTEIN-GLUTAMATE METHYLESTERASE/PROTEIN-GLUTAMINE GLUTAMINASE"/>
    <property type="match status" value="1"/>
</dbReference>
<feature type="active site" evidence="5 6">
    <location>
        <position position="205"/>
    </location>
</feature>
<dbReference type="PROSITE" id="PS50122">
    <property type="entry name" value="CHEB"/>
    <property type="match status" value="1"/>
</dbReference>
<comment type="similarity">
    <text evidence="5">Belongs to the CheB family.</text>
</comment>
<feature type="active site" evidence="5 6">
    <location>
        <position position="178"/>
    </location>
</feature>
<comment type="domain">
    <text evidence="5">Contains a C-terminal catalytic domain, and an N-terminal region which modulates catalytic activity.</text>
</comment>
<dbReference type="AlphaFoldDB" id="A0A9X1NC38"/>
<sequence length="367" mass="38885">MGGDGRRIRVLVVEDSRTVRARIVATLRSDPAFEVVGEAGDGDTAIQECQRLRPDLVTMDMMLPGLSGLAATEHLMQHCPTPILVISSADNRAGFIDTIAALDAGAVDVLDKPLGQNATGGNDAWDRDFLRTCRLVAKIRVIRRIGHHAPVPAARVPQASTPKPDPQHPYSVVAIGASTGGPTAVASVLRSLPVTFALPILLVLHVHESFGNAFASWLGEATDRRVRLATSGEPLSLVRPGEVVMAPPGRHLRLRGNTLMLTDEPERHSCRPSVDILFESLAASHGPRVAACLLTGMGKDGALGLLEIDKSGGLTIAQDEATSAVFGMPGEAVRLGAAQHVLPIEKIGPVLGRLIVPSDLTGRVRQR</sequence>
<keyword evidence="5 7" id="KW-0597">Phosphoprotein</keyword>
<evidence type="ECO:0000256" key="7">
    <source>
        <dbReference type="PROSITE-ProRule" id="PRU00169"/>
    </source>
</evidence>
<dbReference type="Proteomes" id="UP001138997">
    <property type="component" value="Unassembled WGS sequence"/>
</dbReference>
<dbReference type="HAMAP" id="MF_00099">
    <property type="entry name" value="CheB_chemtxs"/>
    <property type="match status" value="1"/>
</dbReference>
<feature type="modified residue" description="4-aspartylphosphate" evidence="5 7">
    <location>
        <position position="60"/>
    </location>
</feature>
<dbReference type="CDD" id="cd17541">
    <property type="entry name" value="REC_CheB-like"/>
    <property type="match status" value="1"/>
</dbReference>
<evidence type="ECO:0000256" key="3">
    <source>
        <dbReference type="ARBA" id="ARBA00022801"/>
    </source>
</evidence>
<evidence type="ECO:0000259" key="9">
    <source>
        <dbReference type="PROSITE" id="PS50122"/>
    </source>
</evidence>
<dbReference type="GO" id="GO:0008168">
    <property type="term" value="F:methyltransferase activity"/>
    <property type="evidence" value="ECO:0007669"/>
    <property type="project" value="UniProtKB-KW"/>
</dbReference>
<dbReference type="InterPro" id="IPR008248">
    <property type="entry name" value="CheB-like"/>
</dbReference>
<evidence type="ECO:0000256" key="6">
    <source>
        <dbReference type="PROSITE-ProRule" id="PRU00050"/>
    </source>
</evidence>
<dbReference type="RefSeq" id="WP_231439248.1">
    <property type="nucleotide sequence ID" value="NZ_JAJOMB010000002.1"/>
</dbReference>
<dbReference type="Gene3D" id="3.40.50.2300">
    <property type="match status" value="1"/>
</dbReference>
<dbReference type="PIRSF" id="PIRSF000876">
    <property type="entry name" value="RR_chemtxs_CheB"/>
    <property type="match status" value="1"/>
</dbReference>
<dbReference type="SMART" id="SM00448">
    <property type="entry name" value="REC"/>
    <property type="match status" value="1"/>
</dbReference>
<evidence type="ECO:0000313" key="10">
    <source>
        <dbReference type="EMBL" id="MCD5310323.1"/>
    </source>
</evidence>
<evidence type="ECO:0000313" key="11">
    <source>
        <dbReference type="Proteomes" id="UP001138997"/>
    </source>
</evidence>
<feature type="domain" description="CheB-type methylesterase" evidence="9">
    <location>
        <begin position="169"/>
        <end position="358"/>
    </location>
</feature>
<comment type="caution">
    <text evidence="10">The sequence shown here is derived from an EMBL/GenBank/DDBJ whole genome shotgun (WGS) entry which is preliminary data.</text>
</comment>
<keyword evidence="10" id="KW-0808">Transferase</keyword>
<protein>
    <recommendedName>
        <fullName evidence="5">Protein-glutamate methylesterase/protein-glutamine glutaminase</fullName>
        <ecNumber evidence="5">3.1.1.61</ecNumber>
        <ecNumber evidence="5">3.5.1.44</ecNumber>
    </recommendedName>
</protein>
<dbReference type="CDD" id="cd16432">
    <property type="entry name" value="CheB_Rec"/>
    <property type="match status" value="1"/>
</dbReference>
<keyword evidence="2 5" id="KW-0145">Chemotaxis</keyword>
<organism evidence="10 11">
    <name type="scientific">Kineosporia babensis</name>
    <dbReference type="NCBI Taxonomy" id="499548"/>
    <lineage>
        <taxon>Bacteria</taxon>
        <taxon>Bacillati</taxon>
        <taxon>Actinomycetota</taxon>
        <taxon>Actinomycetes</taxon>
        <taxon>Kineosporiales</taxon>
        <taxon>Kineosporiaceae</taxon>
        <taxon>Kineosporia</taxon>
    </lineage>
</organism>
<dbReference type="EMBL" id="JAJOMB010000002">
    <property type="protein sequence ID" value="MCD5310323.1"/>
    <property type="molecule type" value="Genomic_DNA"/>
</dbReference>
<dbReference type="GO" id="GO:0008984">
    <property type="term" value="F:protein-glutamate methylesterase activity"/>
    <property type="evidence" value="ECO:0007669"/>
    <property type="project" value="UniProtKB-UniRule"/>
</dbReference>
<comment type="PTM">
    <text evidence="5">Phosphorylated by CheA. Phosphorylation of the N-terminal regulatory domain activates the methylesterase activity.</text>
</comment>
<feature type="domain" description="Response regulatory" evidence="8">
    <location>
        <begin position="9"/>
        <end position="127"/>
    </location>
</feature>
<dbReference type="InterPro" id="IPR035909">
    <property type="entry name" value="CheB_C"/>
</dbReference>
<dbReference type="InterPro" id="IPR011006">
    <property type="entry name" value="CheY-like_superfamily"/>
</dbReference>
<comment type="function">
    <text evidence="5">Involved in chemotaxis. Part of a chemotaxis signal transduction system that modulates chemotaxis in response to various stimuli. Catalyzes the demethylation of specific methylglutamate residues introduced into the chemoreceptors (methyl-accepting chemotaxis proteins or MCP) by CheR. Also mediates the irreversible deamidation of specific glutamine residues to glutamic acid.</text>
</comment>
<evidence type="ECO:0000256" key="1">
    <source>
        <dbReference type="ARBA" id="ARBA00022490"/>
    </source>
</evidence>
<name>A0A9X1NC38_9ACTN</name>
<feature type="active site" evidence="5 6">
    <location>
        <position position="300"/>
    </location>
</feature>
<dbReference type="EC" id="3.1.1.61" evidence="5"/>
<evidence type="ECO:0000256" key="4">
    <source>
        <dbReference type="ARBA" id="ARBA00048267"/>
    </source>
</evidence>
<dbReference type="EC" id="3.5.1.44" evidence="5"/>